<keyword evidence="3" id="KW-1185">Reference proteome</keyword>
<name>A0A2R6PRH0_ACTCC</name>
<dbReference type="InterPro" id="IPR006566">
    <property type="entry name" value="FBD"/>
</dbReference>
<dbReference type="InterPro" id="IPR001810">
    <property type="entry name" value="F-box_dom"/>
</dbReference>
<dbReference type="AlphaFoldDB" id="A0A2R6PRH0"/>
<dbReference type="Gene3D" id="3.80.10.10">
    <property type="entry name" value="Ribonuclease Inhibitor"/>
    <property type="match status" value="1"/>
</dbReference>
<evidence type="ECO:0000259" key="1">
    <source>
        <dbReference type="SMART" id="SM00579"/>
    </source>
</evidence>
<dbReference type="FunCoup" id="A0A2R6PRH0">
    <property type="interactions" value="4939"/>
</dbReference>
<dbReference type="InParanoid" id="A0A2R6PRH0"/>
<dbReference type="CDD" id="cd22160">
    <property type="entry name" value="F-box_AtFBL13-like"/>
    <property type="match status" value="1"/>
</dbReference>
<reference evidence="3" key="2">
    <citation type="journal article" date="2018" name="BMC Genomics">
        <title>A manually annotated Actinidia chinensis var. chinensis (kiwifruit) genome highlights the challenges associated with draft genomes and gene prediction in plants.</title>
        <authorList>
            <person name="Pilkington S.M."/>
            <person name="Crowhurst R."/>
            <person name="Hilario E."/>
            <person name="Nardozza S."/>
            <person name="Fraser L."/>
            <person name="Peng Y."/>
            <person name="Gunaseelan K."/>
            <person name="Simpson R."/>
            <person name="Tahir J."/>
            <person name="Deroles S.C."/>
            <person name="Templeton K."/>
            <person name="Luo Z."/>
            <person name="Davy M."/>
            <person name="Cheng C."/>
            <person name="McNeilage M."/>
            <person name="Scaglione D."/>
            <person name="Liu Y."/>
            <person name="Zhang Q."/>
            <person name="Datson P."/>
            <person name="De Silva N."/>
            <person name="Gardiner S.E."/>
            <person name="Bassett H."/>
            <person name="Chagne D."/>
            <person name="McCallum J."/>
            <person name="Dzierzon H."/>
            <person name="Deng C."/>
            <person name="Wang Y.Y."/>
            <person name="Barron L."/>
            <person name="Manako K."/>
            <person name="Bowen J."/>
            <person name="Foster T.M."/>
            <person name="Erridge Z.A."/>
            <person name="Tiffin H."/>
            <person name="Waite C.N."/>
            <person name="Davies K.M."/>
            <person name="Grierson E.P."/>
            <person name="Laing W.A."/>
            <person name="Kirk R."/>
            <person name="Chen X."/>
            <person name="Wood M."/>
            <person name="Montefiori M."/>
            <person name="Brummell D.A."/>
            <person name="Schwinn K.E."/>
            <person name="Catanach A."/>
            <person name="Fullerton C."/>
            <person name="Li D."/>
            <person name="Meiyalaghan S."/>
            <person name="Nieuwenhuizen N."/>
            <person name="Read N."/>
            <person name="Prakash R."/>
            <person name="Hunter D."/>
            <person name="Zhang H."/>
            <person name="McKenzie M."/>
            <person name="Knabel M."/>
            <person name="Harris A."/>
            <person name="Allan A.C."/>
            <person name="Gleave A."/>
            <person name="Chen A."/>
            <person name="Janssen B.J."/>
            <person name="Plunkett B."/>
            <person name="Ampomah-Dwamena C."/>
            <person name="Voogd C."/>
            <person name="Leif D."/>
            <person name="Lafferty D."/>
            <person name="Souleyre E.J.F."/>
            <person name="Varkonyi-Gasic E."/>
            <person name="Gambi F."/>
            <person name="Hanley J."/>
            <person name="Yao J.L."/>
            <person name="Cheung J."/>
            <person name="David K.M."/>
            <person name="Warren B."/>
            <person name="Marsh K."/>
            <person name="Snowden K.C."/>
            <person name="Lin-Wang K."/>
            <person name="Brian L."/>
            <person name="Martinez-Sanchez M."/>
            <person name="Wang M."/>
            <person name="Ileperuma N."/>
            <person name="Macnee N."/>
            <person name="Campin R."/>
            <person name="McAtee P."/>
            <person name="Drummond R.S.M."/>
            <person name="Espley R.V."/>
            <person name="Ireland H.S."/>
            <person name="Wu R."/>
            <person name="Atkinson R.G."/>
            <person name="Karunairetnam S."/>
            <person name="Bulley S."/>
            <person name="Chunkath S."/>
            <person name="Hanley Z."/>
            <person name="Storey R."/>
            <person name="Thrimawithana A.H."/>
            <person name="Thomson S."/>
            <person name="David C."/>
            <person name="Testolin R."/>
            <person name="Huang H."/>
            <person name="Hellens R.P."/>
            <person name="Schaffer R.J."/>
        </authorList>
    </citation>
    <scope>NUCLEOTIDE SEQUENCE [LARGE SCALE GENOMIC DNA]</scope>
    <source>
        <strain evidence="3">cv. Red5</strain>
    </source>
</reference>
<gene>
    <name evidence="2" type="ORF">CEY00_Acc21708</name>
</gene>
<dbReference type="OMA" id="WKANISI"/>
<dbReference type="Gramene" id="PSR95684">
    <property type="protein sequence ID" value="PSR95684"/>
    <property type="gene ID" value="CEY00_Acc21708"/>
</dbReference>
<dbReference type="Pfam" id="PF00646">
    <property type="entry name" value="F-box"/>
    <property type="match status" value="1"/>
</dbReference>
<feature type="domain" description="FBD" evidence="1">
    <location>
        <begin position="394"/>
        <end position="470"/>
    </location>
</feature>
<evidence type="ECO:0000313" key="2">
    <source>
        <dbReference type="EMBL" id="PSR95684.1"/>
    </source>
</evidence>
<dbReference type="InterPro" id="IPR053781">
    <property type="entry name" value="F-box_AtFBL13-like"/>
</dbReference>
<dbReference type="Pfam" id="PF24758">
    <property type="entry name" value="LRR_At5g56370"/>
    <property type="match status" value="1"/>
</dbReference>
<sequence length="471" mass="54613">MSDCENEKRLKKCDPFQGEDKISNLPEAVLCHILSLLSTKAAVRTSILGTKWKDLWAFMPILEFDFKSMYHPNRIYSDSKEKLNKFMNFVERGLILRDGLNIQKFTISCFEICDFPYIYAWISNVVTCNIQELDIRLSVHPYAQLPWSLLTCRTLVALKLSGRFVLNVPSSIHLPSLKILHLRSLIYLDDVSIEKLFSSCPILEDLDVVRSNWDNVWSFSVSVPSLRRLSLLFDPVGLEFINSHWHKLTVNTPNLEYLKLHDHISEAYVFSNLSHLVEADIDVQRPRMSDVDSSTFAKRVHDLLPRISNVKFLSLSTHTLQVLGYYHGYNIPKFHNLVHLRLGVDRYHAWRLLPNLLVNSPSLEVLLFEEGLVHVENPYDYYPEFSSMQLEVPACVVVHLKAIEIYKLVGMKDELKLIQFFVKNATALEKLTIRCHCLNAVWNIREKLLTFRNELRKSSWGSSSCQLKFII</sequence>
<dbReference type="PANTHER" id="PTHR31900">
    <property type="entry name" value="F-BOX/RNI SUPERFAMILY PROTEIN-RELATED"/>
    <property type="match status" value="1"/>
</dbReference>
<dbReference type="Proteomes" id="UP000241394">
    <property type="component" value="Chromosome LG23"/>
</dbReference>
<dbReference type="SUPFAM" id="SSF52047">
    <property type="entry name" value="RNI-like"/>
    <property type="match status" value="1"/>
</dbReference>
<dbReference type="InterPro" id="IPR032675">
    <property type="entry name" value="LRR_dom_sf"/>
</dbReference>
<dbReference type="SUPFAM" id="SSF81383">
    <property type="entry name" value="F-box domain"/>
    <property type="match status" value="1"/>
</dbReference>
<dbReference type="SMART" id="SM00579">
    <property type="entry name" value="FBD"/>
    <property type="match status" value="1"/>
</dbReference>
<dbReference type="PANTHER" id="PTHR31900:SF34">
    <property type="entry name" value="EMB|CAB62440.1-RELATED"/>
    <property type="match status" value="1"/>
</dbReference>
<dbReference type="Pfam" id="PF08387">
    <property type="entry name" value="FBD"/>
    <property type="match status" value="1"/>
</dbReference>
<dbReference type="STRING" id="1590841.A0A2R6PRH0"/>
<reference evidence="2 3" key="1">
    <citation type="submission" date="2017-07" db="EMBL/GenBank/DDBJ databases">
        <title>An improved, manually edited Actinidia chinensis var. chinensis (kiwifruit) genome highlights the challenges associated with draft genomes and gene prediction in plants.</title>
        <authorList>
            <person name="Pilkington S."/>
            <person name="Crowhurst R."/>
            <person name="Hilario E."/>
            <person name="Nardozza S."/>
            <person name="Fraser L."/>
            <person name="Peng Y."/>
            <person name="Gunaseelan K."/>
            <person name="Simpson R."/>
            <person name="Tahir J."/>
            <person name="Deroles S."/>
            <person name="Templeton K."/>
            <person name="Luo Z."/>
            <person name="Davy M."/>
            <person name="Cheng C."/>
            <person name="Mcneilage M."/>
            <person name="Scaglione D."/>
            <person name="Liu Y."/>
            <person name="Zhang Q."/>
            <person name="Datson P."/>
            <person name="De Silva N."/>
            <person name="Gardiner S."/>
            <person name="Bassett H."/>
            <person name="Chagne D."/>
            <person name="Mccallum J."/>
            <person name="Dzierzon H."/>
            <person name="Deng C."/>
            <person name="Wang Y.-Y."/>
            <person name="Barron N."/>
            <person name="Manako K."/>
            <person name="Bowen J."/>
            <person name="Foster T."/>
            <person name="Erridge Z."/>
            <person name="Tiffin H."/>
            <person name="Waite C."/>
            <person name="Davies K."/>
            <person name="Grierson E."/>
            <person name="Laing W."/>
            <person name="Kirk R."/>
            <person name="Chen X."/>
            <person name="Wood M."/>
            <person name="Montefiori M."/>
            <person name="Brummell D."/>
            <person name="Schwinn K."/>
            <person name="Catanach A."/>
            <person name="Fullerton C."/>
            <person name="Li D."/>
            <person name="Meiyalaghan S."/>
            <person name="Nieuwenhuizen N."/>
            <person name="Read N."/>
            <person name="Prakash R."/>
            <person name="Hunter D."/>
            <person name="Zhang H."/>
            <person name="Mckenzie M."/>
            <person name="Knabel M."/>
            <person name="Harris A."/>
            <person name="Allan A."/>
            <person name="Chen A."/>
            <person name="Janssen B."/>
            <person name="Plunkett B."/>
            <person name="Dwamena C."/>
            <person name="Voogd C."/>
            <person name="Leif D."/>
            <person name="Lafferty D."/>
            <person name="Souleyre E."/>
            <person name="Varkonyi-Gasic E."/>
            <person name="Gambi F."/>
            <person name="Hanley J."/>
            <person name="Yao J.-L."/>
            <person name="Cheung J."/>
            <person name="David K."/>
            <person name="Warren B."/>
            <person name="Marsh K."/>
            <person name="Snowden K."/>
            <person name="Lin-Wang K."/>
            <person name="Brian L."/>
            <person name="Martinez-Sanchez M."/>
            <person name="Wang M."/>
            <person name="Ileperuma N."/>
            <person name="Macnee N."/>
            <person name="Campin R."/>
            <person name="Mcatee P."/>
            <person name="Drummond R."/>
            <person name="Espley R."/>
            <person name="Ireland H."/>
            <person name="Wu R."/>
            <person name="Atkinson R."/>
            <person name="Karunairetnam S."/>
            <person name="Bulley S."/>
            <person name="Chunkath S."/>
            <person name="Hanley Z."/>
            <person name="Storey R."/>
            <person name="Thrimawithana A."/>
            <person name="Thomson S."/>
            <person name="David C."/>
            <person name="Testolin R."/>
        </authorList>
    </citation>
    <scope>NUCLEOTIDE SEQUENCE [LARGE SCALE GENOMIC DNA]</scope>
    <source>
        <strain evidence="3">cv. Red5</strain>
        <tissue evidence="2">Young leaf</tissue>
    </source>
</reference>
<proteinExistence type="predicted"/>
<dbReference type="InterPro" id="IPR055411">
    <property type="entry name" value="LRR_FXL15/At3g58940/PEG3-like"/>
</dbReference>
<dbReference type="InterPro" id="IPR050232">
    <property type="entry name" value="FBL13/AtMIF1-like"/>
</dbReference>
<dbReference type="OrthoDB" id="612216at2759"/>
<dbReference type="EMBL" id="NKQK01000023">
    <property type="protein sequence ID" value="PSR95684.1"/>
    <property type="molecule type" value="Genomic_DNA"/>
</dbReference>
<dbReference type="InterPro" id="IPR036047">
    <property type="entry name" value="F-box-like_dom_sf"/>
</dbReference>
<protein>
    <submittedName>
        <fullName evidence="2">F-box/LRR-repeat protein</fullName>
    </submittedName>
</protein>
<organism evidence="2 3">
    <name type="scientific">Actinidia chinensis var. chinensis</name>
    <name type="common">Chinese soft-hair kiwi</name>
    <dbReference type="NCBI Taxonomy" id="1590841"/>
    <lineage>
        <taxon>Eukaryota</taxon>
        <taxon>Viridiplantae</taxon>
        <taxon>Streptophyta</taxon>
        <taxon>Embryophyta</taxon>
        <taxon>Tracheophyta</taxon>
        <taxon>Spermatophyta</taxon>
        <taxon>Magnoliopsida</taxon>
        <taxon>eudicotyledons</taxon>
        <taxon>Gunneridae</taxon>
        <taxon>Pentapetalae</taxon>
        <taxon>asterids</taxon>
        <taxon>Ericales</taxon>
        <taxon>Actinidiaceae</taxon>
        <taxon>Actinidia</taxon>
    </lineage>
</organism>
<accession>A0A2R6PRH0</accession>
<evidence type="ECO:0000313" key="3">
    <source>
        <dbReference type="Proteomes" id="UP000241394"/>
    </source>
</evidence>
<comment type="caution">
    <text evidence="2">The sequence shown here is derived from an EMBL/GenBank/DDBJ whole genome shotgun (WGS) entry which is preliminary data.</text>
</comment>